<evidence type="ECO:0000256" key="1">
    <source>
        <dbReference type="SAM" id="MobiDB-lite"/>
    </source>
</evidence>
<name>A0A1E4TS56_PACTA</name>
<feature type="compositionally biased region" description="Basic and acidic residues" evidence="1">
    <location>
        <begin position="32"/>
        <end position="61"/>
    </location>
</feature>
<feature type="region of interest" description="Disordered" evidence="1">
    <location>
        <begin position="1"/>
        <end position="61"/>
    </location>
</feature>
<dbReference type="AlphaFoldDB" id="A0A1E4TS56"/>
<reference evidence="3" key="1">
    <citation type="submission" date="2016-05" db="EMBL/GenBank/DDBJ databases">
        <title>Comparative genomics of biotechnologically important yeasts.</title>
        <authorList>
            <consortium name="DOE Joint Genome Institute"/>
            <person name="Riley R."/>
            <person name="Haridas S."/>
            <person name="Wolfe K.H."/>
            <person name="Lopes M.R."/>
            <person name="Hittinger C.T."/>
            <person name="Goker M."/>
            <person name="Salamov A."/>
            <person name="Wisecaver J."/>
            <person name="Long T.M."/>
            <person name="Aerts A.L."/>
            <person name="Barry K."/>
            <person name="Choi C."/>
            <person name="Clum A."/>
            <person name="Coughlan A.Y."/>
            <person name="Deshpande S."/>
            <person name="Douglass A.P."/>
            <person name="Hanson S.J."/>
            <person name="Klenk H.-P."/>
            <person name="Labutti K."/>
            <person name="Lapidus A."/>
            <person name="Lindquist E."/>
            <person name="Lipzen A."/>
            <person name="Meier-Kolthoff J.P."/>
            <person name="Ohm R.A."/>
            <person name="Otillar R.P."/>
            <person name="Pangilinan J."/>
            <person name="Peng Y."/>
            <person name="Rokas A."/>
            <person name="Rosa C.A."/>
            <person name="Scheuner C."/>
            <person name="Sibirny A.A."/>
            <person name="Slot J.C."/>
            <person name="Stielow J.B."/>
            <person name="Sun H."/>
            <person name="Kurtzman C.P."/>
            <person name="Blackwell M."/>
            <person name="Grigoriev I.V."/>
            <person name="Jeffries T.W."/>
        </authorList>
    </citation>
    <scope>NUCLEOTIDE SEQUENCE [LARGE SCALE GENOMIC DNA]</scope>
    <source>
        <strain evidence="3">NRRL Y-2460</strain>
    </source>
</reference>
<evidence type="ECO:0000313" key="2">
    <source>
        <dbReference type="EMBL" id="ODV94570.1"/>
    </source>
</evidence>
<feature type="compositionally biased region" description="Basic and acidic residues" evidence="1">
    <location>
        <begin position="1"/>
        <end position="20"/>
    </location>
</feature>
<accession>A0A1E4TS56</accession>
<evidence type="ECO:0000313" key="3">
    <source>
        <dbReference type="Proteomes" id="UP000094236"/>
    </source>
</evidence>
<keyword evidence="3" id="KW-1185">Reference proteome</keyword>
<gene>
    <name evidence="2" type="ORF">PACTADRAFT_50447</name>
</gene>
<dbReference type="Proteomes" id="UP000094236">
    <property type="component" value="Unassembled WGS sequence"/>
</dbReference>
<dbReference type="OrthoDB" id="4041945at2759"/>
<dbReference type="EMBL" id="KV454015">
    <property type="protein sequence ID" value="ODV94570.1"/>
    <property type="molecule type" value="Genomic_DNA"/>
</dbReference>
<organism evidence="2 3">
    <name type="scientific">Pachysolen tannophilus NRRL Y-2460</name>
    <dbReference type="NCBI Taxonomy" id="669874"/>
    <lineage>
        <taxon>Eukaryota</taxon>
        <taxon>Fungi</taxon>
        <taxon>Dikarya</taxon>
        <taxon>Ascomycota</taxon>
        <taxon>Saccharomycotina</taxon>
        <taxon>Pichiomycetes</taxon>
        <taxon>Pachysolenaceae</taxon>
        <taxon>Pachysolen</taxon>
    </lineage>
</organism>
<dbReference type="Pfam" id="PF12622">
    <property type="entry name" value="NpwBP"/>
    <property type="match status" value="1"/>
</dbReference>
<protein>
    <submittedName>
        <fullName evidence="2">Uncharacterized protein</fullName>
    </submittedName>
</protein>
<sequence>MKNDLNPVEAERRKAKQKDIRKNKRKNLAGKNKKDGEEDIRSRENRREQEEKNNEKDKDIKLGSKSIFYDPEWNPYGTVPEKYANKYPNLRYFPSKKQKSEIVKLDIALPLDDPPIFYKLDSSIINNKVSMSNAHELEQEELAKEKLQKSLVPISVLNKKRKIK</sequence>
<proteinExistence type="predicted"/>